<evidence type="ECO:0000313" key="3">
    <source>
        <dbReference type="Proteomes" id="UP001059596"/>
    </source>
</evidence>
<organism evidence="2 3">
    <name type="scientific">Drosophila gunungcola</name>
    <name type="common">fruit fly</name>
    <dbReference type="NCBI Taxonomy" id="103775"/>
    <lineage>
        <taxon>Eukaryota</taxon>
        <taxon>Metazoa</taxon>
        <taxon>Ecdysozoa</taxon>
        <taxon>Arthropoda</taxon>
        <taxon>Hexapoda</taxon>
        <taxon>Insecta</taxon>
        <taxon>Pterygota</taxon>
        <taxon>Neoptera</taxon>
        <taxon>Endopterygota</taxon>
        <taxon>Diptera</taxon>
        <taxon>Brachycera</taxon>
        <taxon>Muscomorpha</taxon>
        <taxon>Ephydroidea</taxon>
        <taxon>Drosophilidae</taxon>
        <taxon>Drosophila</taxon>
        <taxon>Sophophora</taxon>
    </lineage>
</organism>
<dbReference type="EMBL" id="JAMKOV010000001">
    <property type="protein sequence ID" value="KAI8045679.1"/>
    <property type="molecule type" value="Genomic_DNA"/>
</dbReference>
<evidence type="ECO:0000256" key="1">
    <source>
        <dbReference type="SAM" id="Phobius"/>
    </source>
</evidence>
<sequence>MASVADRRLEPALAELVLVVVMVVTPPPAAPVAVATFLLLFSVCRESCSISSSSKSCPLAEARDTMPGKKTFNSECCG</sequence>
<accession>A0A9Q0BVU0</accession>
<name>A0A9Q0BVU0_9MUSC</name>
<dbReference type="Proteomes" id="UP001059596">
    <property type="component" value="Chromosome 3R"/>
</dbReference>
<comment type="caution">
    <text evidence="2">The sequence shown here is derived from an EMBL/GenBank/DDBJ whole genome shotgun (WGS) entry which is preliminary data.</text>
</comment>
<proteinExistence type="predicted"/>
<dbReference type="AlphaFoldDB" id="A0A9Q0BVU0"/>
<keyword evidence="3" id="KW-1185">Reference proteome</keyword>
<reference evidence="2" key="1">
    <citation type="journal article" date="2023" name="Genome Biol. Evol.">
        <title>Long-read-based Genome Assembly of Drosophila gunungcola Reveals Fewer Chemosensory Genes in Flower-breeding Species.</title>
        <authorList>
            <person name="Negi A."/>
            <person name="Liao B.Y."/>
            <person name="Yeh S.D."/>
        </authorList>
    </citation>
    <scope>NUCLEOTIDE SEQUENCE</scope>
    <source>
        <strain evidence="2">Sukarami</strain>
    </source>
</reference>
<feature type="transmembrane region" description="Helical" evidence="1">
    <location>
        <begin position="12"/>
        <end position="41"/>
    </location>
</feature>
<protein>
    <submittedName>
        <fullName evidence="2">Uncharacterized protein</fullName>
    </submittedName>
</protein>
<keyword evidence="1" id="KW-0472">Membrane</keyword>
<keyword evidence="1" id="KW-0812">Transmembrane</keyword>
<gene>
    <name evidence="2" type="ORF">M5D96_001862</name>
</gene>
<evidence type="ECO:0000313" key="2">
    <source>
        <dbReference type="EMBL" id="KAI8045679.1"/>
    </source>
</evidence>
<keyword evidence="1" id="KW-1133">Transmembrane helix</keyword>